<dbReference type="Gene3D" id="3.90.1200.10">
    <property type="match status" value="1"/>
</dbReference>
<protein>
    <recommendedName>
        <fullName evidence="1">protein-ribulosamine 3-kinase</fullName>
        <ecNumber evidence="1">2.7.1.172</ecNumber>
    </recommendedName>
</protein>
<reference evidence="3 4" key="1">
    <citation type="submission" date="2024-04" db="EMBL/GenBank/DDBJ databases">
        <title>Phyllosticta paracitricarpa is synonymous to the EU quarantine fungus P. citricarpa based on phylogenomic analyses.</title>
        <authorList>
            <consortium name="Lawrence Berkeley National Laboratory"/>
            <person name="Van Ingen-Buijs V.A."/>
            <person name="Van Westerhoven A.C."/>
            <person name="Haridas S."/>
            <person name="Skiadas P."/>
            <person name="Martin F."/>
            <person name="Groenewald J.Z."/>
            <person name="Crous P.W."/>
            <person name="Seidl M.F."/>
        </authorList>
    </citation>
    <scope>NUCLEOTIDE SEQUENCE [LARGE SCALE GENOMIC DNA]</scope>
    <source>
        <strain evidence="3 4">CBS 123374</strain>
    </source>
</reference>
<accession>A0ABR1Z077</accession>
<keyword evidence="3" id="KW-0808">Transferase</keyword>
<dbReference type="EMBL" id="JBBWRZ010000002">
    <property type="protein sequence ID" value="KAK8244135.1"/>
    <property type="molecule type" value="Genomic_DNA"/>
</dbReference>
<comment type="caution">
    <text evidence="3">The sequence shown here is derived from an EMBL/GenBank/DDBJ whole genome shotgun (WGS) entry which is preliminary data.</text>
</comment>
<sequence length="421" mass="48452">MSASVLTLLQNTDSAKLRVVGRSIAGDFPIDEGVVAKFPAGTRIISANRFGTSAWTVTARLHVELPGGRKEQYFLKCATEDAGRLLMEGEFNAMSELYRTAPEMTPKPHSWGKYRLGNPDTYFFLSQYIDMEDCDPDPDQLCRKLAKLHAKSKSPTGKFGFHVTTCQGRTPQAVSWESTWTEFFRKLLRNMVRRDFKMNGYWKELDILEERIFSRVVPRLIGALESDGRSIKPCLIHADLWEGNTGTSWESGDIYIFDSAAFYAHNEMEIGNWRCHYNKIHHKIYTKTYLRRFEKSKPQHEWDDRNRMYCVYYNIIYSVNHGAEGKAVRQTAFDDMYYLVDKYAPFEDGEGPRRLSEEEKVFLSALKDHTATAIQQPLVGERKSTPETTKHSFLDISEAMAMWKDLAKFETWSWALGGRGS</sequence>
<evidence type="ECO:0000256" key="2">
    <source>
        <dbReference type="ARBA" id="ARBA00048655"/>
    </source>
</evidence>
<organism evidence="3 4">
    <name type="scientific">Phyllosticta capitalensis</name>
    <dbReference type="NCBI Taxonomy" id="121624"/>
    <lineage>
        <taxon>Eukaryota</taxon>
        <taxon>Fungi</taxon>
        <taxon>Dikarya</taxon>
        <taxon>Ascomycota</taxon>
        <taxon>Pezizomycotina</taxon>
        <taxon>Dothideomycetes</taxon>
        <taxon>Dothideomycetes incertae sedis</taxon>
        <taxon>Botryosphaeriales</taxon>
        <taxon>Phyllostictaceae</taxon>
        <taxon>Phyllosticta</taxon>
    </lineage>
</organism>
<dbReference type="GO" id="GO:0016301">
    <property type="term" value="F:kinase activity"/>
    <property type="evidence" value="ECO:0007669"/>
    <property type="project" value="UniProtKB-KW"/>
</dbReference>
<dbReference type="Pfam" id="PF03881">
    <property type="entry name" value="Fructosamin_kin"/>
    <property type="match status" value="1"/>
</dbReference>
<proteinExistence type="predicted"/>
<gene>
    <name evidence="3" type="ORF">HDK90DRAFT_145576</name>
</gene>
<evidence type="ECO:0000313" key="3">
    <source>
        <dbReference type="EMBL" id="KAK8244135.1"/>
    </source>
</evidence>
<comment type="catalytic activity">
    <reaction evidence="2">
        <text>N(6)-D-ribulosyl-L-lysyl-[protein] + ATP = N(6)-(3-O-phospho-D-ribulosyl)-L-lysyl-[protein] + ADP + H(+)</text>
        <dbReference type="Rhea" id="RHEA:48432"/>
        <dbReference type="Rhea" id="RHEA-COMP:12103"/>
        <dbReference type="Rhea" id="RHEA-COMP:12104"/>
        <dbReference type="ChEBI" id="CHEBI:15378"/>
        <dbReference type="ChEBI" id="CHEBI:30616"/>
        <dbReference type="ChEBI" id="CHEBI:90418"/>
        <dbReference type="ChEBI" id="CHEBI:90420"/>
        <dbReference type="ChEBI" id="CHEBI:456216"/>
        <dbReference type="EC" id="2.7.1.172"/>
    </reaction>
    <physiologicalReaction direction="left-to-right" evidence="2">
        <dbReference type="Rhea" id="RHEA:48433"/>
    </physiologicalReaction>
</comment>
<dbReference type="Proteomes" id="UP001492380">
    <property type="component" value="Unassembled WGS sequence"/>
</dbReference>
<evidence type="ECO:0000256" key="1">
    <source>
        <dbReference type="ARBA" id="ARBA00011961"/>
    </source>
</evidence>
<dbReference type="InterPro" id="IPR016477">
    <property type="entry name" value="Fructo-/Ketosamine-3-kinase"/>
</dbReference>
<dbReference type="PANTHER" id="PTHR12149">
    <property type="entry name" value="FRUCTOSAMINE 3 KINASE-RELATED PROTEIN"/>
    <property type="match status" value="1"/>
</dbReference>
<keyword evidence="4" id="KW-1185">Reference proteome</keyword>
<dbReference type="InterPro" id="IPR011009">
    <property type="entry name" value="Kinase-like_dom_sf"/>
</dbReference>
<dbReference type="SUPFAM" id="SSF56112">
    <property type="entry name" value="Protein kinase-like (PK-like)"/>
    <property type="match status" value="1"/>
</dbReference>
<evidence type="ECO:0000313" key="4">
    <source>
        <dbReference type="Proteomes" id="UP001492380"/>
    </source>
</evidence>
<keyword evidence="3" id="KW-0418">Kinase</keyword>
<dbReference type="EC" id="2.7.1.172" evidence="1"/>
<name>A0ABR1Z077_9PEZI</name>
<dbReference type="PANTHER" id="PTHR12149:SF8">
    <property type="entry name" value="PROTEIN-RIBULOSAMINE 3-KINASE"/>
    <property type="match status" value="1"/>
</dbReference>